<evidence type="ECO:0000313" key="1">
    <source>
        <dbReference type="EMBL" id="MFF0541969.1"/>
    </source>
</evidence>
<proteinExistence type="predicted"/>
<dbReference type="InterPro" id="IPR006311">
    <property type="entry name" value="TAT_signal"/>
</dbReference>
<dbReference type="Proteomes" id="UP001601444">
    <property type="component" value="Unassembled WGS sequence"/>
</dbReference>
<gene>
    <name evidence="1" type="ORF">ACFYTF_03945</name>
</gene>
<dbReference type="RefSeq" id="WP_387699005.1">
    <property type="nucleotide sequence ID" value="NZ_JBIAMX010000002.1"/>
</dbReference>
<accession>A0ABW6PHU5</accession>
<sequence>MTSPRRTHRPSGLRRVALAVTATAAAGALLATTAGTAEARKIGDFEVGGAIEVEFDQAGGQGALGDPTSPESDAAAGGKFQTFGNNAAIYWHPDTGAATVAGQIRDKYAALGNETSALGYPVTREQSTPGNSGRFNHFRNGSIYWSVGTGAHAISGPIRDKWAALGWESSPLGFPLTDVADTGKSGGTFTRFPTGTIYWSSTTGAHAVWGNIEADWTRAGGVTGRYGYPTSDEYDYQGGKAQDFQGGKIVWRPES</sequence>
<dbReference type="EMBL" id="JBIAMX010000002">
    <property type="protein sequence ID" value="MFF0541969.1"/>
    <property type="molecule type" value="Genomic_DNA"/>
</dbReference>
<comment type="caution">
    <text evidence="1">The sequence shown here is derived from an EMBL/GenBank/DDBJ whole genome shotgun (WGS) entry which is preliminary data.</text>
</comment>
<protein>
    <submittedName>
        <fullName evidence="1">LGFP repeat-containing protein</fullName>
    </submittedName>
</protein>
<dbReference type="PROSITE" id="PS51318">
    <property type="entry name" value="TAT"/>
    <property type="match status" value="1"/>
</dbReference>
<organism evidence="1 2">
    <name type="scientific">Nocardia thailandica</name>
    <dbReference type="NCBI Taxonomy" id="257275"/>
    <lineage>
        <taxon>Bacteria</taxon>
        <taxon>Bacillati</taxon>
        <taxon>Actinomycetota</taxon>
        <taxon>Actinomycetes</taxon>
        <taxon>Mycobacteriales</taxon>
        <taxon>Nocardiaceae</taxon>
        <taxon>Nocardia</taxon>
    </lineage>
</organism>
<name>A0ABW6PHU5_9NOCA</name>
<dbReference type="Pfam" id="PF08310">
    <property type="entry name" value="LGFP"/>
    <property type="match status" value="4"/>
</dbReference>
<keyword evidence="2" id="KW-1185">Reference proteome</keyword>
<reference evidence="1 2" key="1">
    <citation type="submission" date="2024-10" db="EMBL/GenBank/DDBJ databases">
        <title>The Natural Products Discovery Center: Release of the First 8490 Sequenced Strains for Exploring Actinobacteria Biosynthetic Diversity.</title>
        <authorList>
            <person name="Kalkreuter E."/>
            <person name="Kautsar S.A."/>
            <person name="Yang D."/>
            <person name="Bader C.D."/>
            <person name="Teijaro C.N."/>
            <person name="Fluegel L."/>
            <person name="Davis C.M."/>
            <person name="Simpson J.R."/>
            <person name="Lauterbach L."/>
            <person name="Steele A.D."/>
            <person name="Gui C."/>
            <person name="Meng S."/>
            <person name="Li G."/>
            <person name="Viehrig K."/>
            <person name="Ye F."/>
            <person name="Su P."/>
            <person name="Kiefer A.F."/>
            <person name="Nichols A."/>
            <person name="Cepeda A.J."/>
            <person name="Yan W."/>
            <person name="Fan B."/>
            <person name="Jiang Y."/>
            <person name="Adhikari A."/>
            <person name="Zheng C.-J."/>
            <person name="Schuster L."/>
            <person name="Cowan T.M."/>
            <person name="Smanski M.J."/>
            <person name="Chevrette M.G."/>
            <person name="De Carvalho L.P.S."/>
            <person name="Shen B."/>
        </authorList>
    </citation>
    <scope>NUCLEOTIDE SEQUENCE [LARGE SCALE GENOMIC DNA]</scope>
    <source>
        <strain evidence="1 2">NPDC004045</strain>
    </source>
</reference>
<evidence type="ECO:0000313" key="2">
    <source>
        <dbReference type="Proteomes" id="UP001601444"/>
    </source>
</evidence>
<dbReference type="InterPro" id="IPR013207">
    <property type="entry name" value="LGFP"/>
</dbReference>